<comment type="similarity">
    <text evidence="5">Belongs to the zinc-containing alcohol dehydrogenase family.</text>
</comment>
<evidence type="ECO:0000256" key="4">
    <source>
        <dbReference type="ARBA" id="ARBA00023027"/>
    </source>
</evidence>
<evidence type="ECO:0000259" key="6">
    <source>
        <dbReference type="SMART" id="SM00829"/>
    </source>
</evidence>
<dbReference type="EMBL" id="JAHZUY010000018">
    <property type="protein sequence ID" value="MBW8269630.1"/>
    <property type="molecule type" value="Genomic_DNA"/>
</dbReference>
<dbReference type="PANTHER" id="PTHR43880:SF12">
    <property type="entry name" value="ALCOHOL DEHYDROGENASE CLASS-3"/>
    <property type="match status" value="1"/>
</dbReference>
<proteinExistence type="inferred from homology"/>
<evidence type="ECO:0000256" key="5">
    <source>
        <dbReference type="RuleBase" id="RU361277"/>
    </source>
</evidence>
<dbReference type="Proteomes" id="UP001519924">
    <property type="component" value="Unassembled WGS sequence"/>
</dbReference>
<dbReference type="SMART" id="SM00829">
    <property type="entry name" value="PKS_ER"/>
    <property type="match status" value="1"/>
</dbReference>
<comment type="cofactor">
    <cofactor evidence="5">
        <name>Zn(2+)</name>
        <dbReference type="ChEBI" id="CHEBI:29105"/>
    </cofactor>
</comment>
<comment type="caution">
    <text evidence="7">The sequence shown here is derived from an EMBL/GenBank/DDBJ whole genome shotgun (WGS) entry which is preliminary data.</text>
</comment>
<evidence type="ECO:0000313" key="7">
    <source>
        <dbReference type="EMBL" id="MBW8269630.1"/>
    </source>
</evidence>
<protein>
    <submittedName>
        <fullName evidence="7">Zn-dependent alcohol dehydrogenase</fullName>
    </submittedName>
</protein>
<evidence type="ECO:0000256" key="1">
    <source>
        <dbReference type="ARBA" id="ARBA00022723"/>
    </source>
</evidence>
<dbReference type="SUPFAM" id="SSF51735">
    <property type="entry name" value="NAD(P)-binding Rossmann-fold domains"/>
    <property type="match status" value="1"/>
</dbReference>
<dbReference type="InterPro" id="IPR011032">
    <property type="entry name" value="GroES-like_sf"/>
</dbReference>
<dbReference type="PROSITE" id="PS00059">
    <property type="entry name" value="ADH_ZINC"/>
    <property type="match status" value="1"/>
</dbReference>
<keyword evidence="1 5" id="KW-0479">Metal-binding</keyword>
<name>A0ABS7F1X2_9PROT</name>
<evidence type="ECO:0000313" key="8">
    <source>
        <dbReference type="Proteomes" id="UP001519924"/>
    </source>
</evidence>
<gene>
    <name evidence="7" type="ORF">K1J50_09040</name>
</gene>
<accession>A0ABS7F1X2</accession>
<keyword evidence="4" id="KW-0520">NAD</keyword>
<reference evidence="7 8" key="1">
    <citation type="submission" date="2021-08" db="EMBL/GenBank/DDBJ databases">
        <title>Caldovatus sediminis gen. nov., sp. nov., a moderately thermophilic bacterium isolated from a hot spring.</title>
        <authorList>
            <person name="Hu C.-J."/>
            <person name="Li W.-J."/>
            <person name="Xian W.-D."/>
        </authorList>
    </citation>
    <scope>NUCLEOTIDE SEQUENCE [LARGE SCALE GENOMIC DNA]</scope>
    <source>
        <strain evidence="7 8">SYSU G05006</strain>
    </source>
</reference>
<dbReference type="CDD" id="cd08279">
    <property type="entry name" value="Zn_ADH_class_III"/>
    <property type="match status" value="1"/>
</dbReference>
<dbReference type="InterPro" id="IPR013149">
    <property type="entry name" value="ADH-like_C"/>
</dbReference>
<dbReference type="Pfam" id="PF00107">
    <property type="entry name" value="ADH_zinc_N"/>
    <property type="match status" value="1"/>
</dbReference>
<evidence type="ECO:0000256" key="2">
    <source>
        <dbReference type="ARBA" id="ARBA00022833"/>
    </source>
</evidence>
<dbReference type="SUPFAM" id="SSF50129">
    <property type="entry name" value="GroES-like"/>
    <property type="match status" value="2"/>
</dbReference>
<dbReference type="Pfam" id="PF08240">
    <property type="entry name" value="ADH_N"/>
    <property type="match status" value="1"/>
</dbReference>
<dbReference type="RefSeq" id="WP_220117383.1">
    <property type="nucleotide sequence ID" value="NZ_JAHZUY010000018.1"/>
</dbReference>
<keyword evidence="2 5" id="KW-0862">Zinc</keyword>
<dbReference type="InterPro" id="IPR002328">
    <property type="entry name" value="ADH_Zn_CS"/>
</dbReference>
<keyword evidence="3" id="KW-0560">Oxidoreductase</keyword>
<dbReference type="InterPro" id="IPR020843">
    <property type="entry name" value="ER"/>
</dbReference>
<keyword evidence="8" id="KW-1185">Reference proteome</keyword>
<dbReference type="PANTHER" id="PTHR43880">
    <property type="entry name" value="ALCOHOL DEHYDROGENASE"/>
    <property type="match status" value="1"/>
</dbReference>
<organism evidence="7 8">
    <name type="scientific">Caldovatus aquaticus</name>
    <dbReference type="NCBI Taxonomy" id="2865671"/>
    <lineage>
        <taxon>Bacteria</taxon>
        <taxon>Pseudomonadati</taxon>
        <taxon>Pseudomonadota</taxon>
        <taxon>Alphaproteobacteria</taxon>
        <taxon>Acetobacterales</taxon>
        <taxon>Roseomonadaceae</taxon>
        <taxon>Caldovatus</taxon>
    </lineage>
</organism>
<dbReference type="Gene3D" id="3.90.180.10">
    <property type="entry name" value="Medium-chain alcohol dehydrogenases, catalytic domain"/>
    <property type="match status" value="1"/>
</dbReference>
<dbReference type="InterPro" id="IPR013154">
    <property type="entry name" value="ADH-like_N"/>
</dbReference>
<feature type="domain" description="Enoyl reductase (ER)" evidence="6">
    <location>
        <begin position="30"/>
        <end position="383"/>
    </location>
</feature>
<dbReference type="Gene3D" id="3.40.50.720">
    <property type="entry name" value="NAD(P)-binding Rossmann-like Domain"/>
    <property type="match status" value="1"/>
</dbReference>
<evidence type="ECO:0000256" key="3">
    <source>
        <dbReference type="ARBA" id="ARBA00023002"/>
    </source>
</evidence>
<dbReference type="InterPro" id="IPR036291">
    <property type="entry name" value="NAD(P)-bd_dom_sf"/>
</dbReference>
<sequence length="392" mass="41080">MPNASEAEPARPGGAQRRWRARAAVLREIGRPLRIEEIAVGPLMPGDVLVRIRAASLCHTDLEAIEGQLPVRLPAVLGHEAAGTVAALGEGVEGLAVGDPVVLSWNPHCGHCFWCARAQPILCAQYLANGPKALHFDGRPRLACDDGAVLHQLMYLGSFAEYCIVPAHCAVKVPPGMPLDRACLLGCAVMTGFGAATRIADLRWGAACMVIGAGAVGLAAVQGARLAGAARVIAVDPNPQRRALAAEMGATDLCDPAAQDPAALARALTEGRGADVVIEAAGVPAAFRASVECVRPGGQVVWLGKVGVNEEVAFRWGALMQEKRITRSSYGGARPQQDFPALARAYLDGALKLDALVTARIRLEEINEGFAALKRGAAIRSVVVFDRGREAG</sequence>